<proteinExistence type="predicted"/>
<dbReference type="Pfam" id="PF07727">
    <property type="entry name" value="RVT_2"/>
    <property type="match status" value="1"/>
</dbReference>
<dbReference type="PROSITE" id="PS50994">
    <property type="entry name" value="INTEGRASE"/>
    <property type="match status" value="1"/>
</dbReference>
<gene>
    <name evidence="3" type="ORF">U9M48_000195</name>
</gene>
<protein>
    <recommendedName>
        <fullName evidence="2">Integrase catalytic domain-containing protein</fullName>
    </recommendedName>
</protein>
<sequence>MASSSSSNPSPPASFAIPVTEKLAKNNYVIWQLQVLPAVRGSQLEGFLDGTEEAPPRMISEKIADKDVPKPNPEYARWLALDQQVLSYLVSSLSREVLAQIGTCKTATQLWKTLEKMYSSQTRARAVNTRIALATTQKGNMTMTEYIGKMKSLADEMACAGKPLEDEELVQYILAGLDMDYNPIVSSIVTKTEATSFADLSSQLLSFEQRINLYSGGSQSSVNAASRGGRGRGSRGRMPGRGRGDNRNRGGYSNTTPRSFNNGGRGGYNNNMPRQKPRCQVCFKEGHTADKCWHRYEEDYVPEERHTAAAYSVDTNWYTDTGATDHITSELNKLTMREKYNGGDQIHTASGSATSDASRKSVFSTVKPSVETWHTRLGHPSLPVVRQVISRNNLSCESNKSGPASVCDACQQAKSHQLPYSRSSSVSSAPLQLVFSDVWGPAPDSVGRKKYYVSFIDDFSKFTWLYLIKHKSEVFQKFQEFQSLVERTFDRKILAIQTDWGGEYEKLNPFFTRLGISHHVSCPHAHQQNGSAERKHRHIVEVGLAILAHASMPLKFWDEAFLTAVYLINRTPSKILNFATPFERLFDKKPEYSSLRVFGCACWPNLRPYNDRKLQYRSKQCAFLGYSSLHKGYKCLDISTGRVYISRDVVFDEKVFPFAKLHPNAGALLRSQILLLSPDLVNASSLDQGGQTLDHLTNTPCNYPNISEANDINGGSSPYHFLQTTADVGTRGTSTNLEGDAAAAMEPVSPAVPGSSGQVSSSEQAPPSPLPSPPAPAAIELQSPSAVNRSQVPTTMQPGSVLGSSAAGNSTQTSHGASRLPSAQQNRPSTRLQHGIRKPKEYTDGTVRYAYMTESGEPCTLQEALGDKNWKTAMDEEYNALMKNKTWHLVPMSGNKNVIDCKWVYKIKRKADGSIERYKARLVAKGFKQRYGIDYEYTFSPVVKPATIRTILSVVVSRGWCLRQLDVQNAFLHGVLEEEVYMKQPPGCEKSPSQYICKLDKALYGLKQAPRAWYFRLSSKLKELGLCASKADTSLFFYNKNGVTIFLLIYVDDIIVVSSSTQAVQALLDDLRADFALKDLGQLNYFLGIEVKRIKDGIFMSQEKYASDVIKRVGMTGCKVASTPLAVSDKLTIGSGTLLGAVDATRFRSIVGALQYLTLTRPDLSFPVNKVCQFLHAPTTDHWTAVKRILRYVQGTIGYGLKLQKSPSMLVSAFSDADWAGSIDDRRSTSGFYIFLGSNLISWSARKQATVSRSSTEAEYKAMANATAEIIWIQTLLKELGLDSPKSARLWCDNLGATYLSANPVFHARTKHIEVDYHFVRERVAQRLLDIQIISTHDQIADGLTKVLSTTKLRGFCCNLNLGKL</sequence>
<dbReference type="Proteomes" id="UP001341281">
    <property type="component" value="Chromosome 01"/>
</dbReference>
<feature type="domain" description="Integrase catalytic" evidence="2">
    <location>
        <begin position="426"/>
        <end position="589"/>
    </location>
</feature>
<dbReference type="InterPro" id="IPR025724">
    <property type="entry name" value="GAG-pre-integrase_dom"/>
</dbReference>
<dbReference type="InterPro" id="IPR057670">
    <property type="entry name" value="SH3_retrovirus"/>
</dbReference>
<dbReference type="Pfam" id="PF14223">
    <property type="entry name" value="Retrotran_gag_2"/>
    <property type="match status" value="1"/>
</dbReference>
<dbReference type="CDD" id="cd09272">
    <property type="entry name" value="RNase_HI_RT_Ty1"/>
    <property type="match status" value="1"/>
</dbReference>
<dbReference type="SUPFAM" id="SSF56672">
    <property type="entry name" value="DNA/RNA polymerases"/>
    <property type="match status" value="1"/>
</dbReference>
<evidence type="ECO:0000259" key="2">
    <source>
        <dbReference type="PROSITE" id="PS50994"/>
    </source>
</evidence>
<dbReference type="Pfam" id="PF13976">
    <property type="entry name" value="gag_pre-integrs"/>
    <property type="match status" value="1"/>
</dbReference>
<dbReference type="InterPro" id="IPR012337">
    <property type="entry name" value="RNaseH-like_sf"/>
</dbReference>
<reference evidence="3 4" key="1">
    <citation type="submission" date="2024-02" db="EMBL/GenBank/DDBJ databases">
        <title>High-quality chromosome-scale genome assembly of Pensacola bahiagrass (Paspalum notatum Flugge var. saurae).</title>
        <authorList>
            <person name="Vega J.M."/>
            <person name="Podio M."/>
            <person name="Orjuela J."/>
            <person name="Siena L.A."/>
            <person name="Pessino S.C."/>
            <person name="Combes M.C."/>
            <person name="Mariac C."/>
            <person name="Albertini E."/>
            <person name="Pupilli F."/>
            <person name="Ortiz J.P.A."/>
            <person name="Leblanc O."/>
        </authorList>
    </citation>
    <scope>NUCLEOTIDE SEQUENCE [LARGE SCALE GENOMIC DNA]</scope>
    <source>
        <strain evidence="3">R1</strain>
        <tissue evidence="3">Leaf</tissue>
    </source>
</reference>
<dbReference type="Pfam" id="PF25597">
    <property type="entry name" value="SH3_retrovirus"/>
    <property type="match status" value="1"/>
</dbReference>
<organism evidence="3 4">
    <name type="scientific">Paspalum notatum var. saurae</name>
    <dbReference type="NCBI Taxonomy" id="547442"/>
    <lineage>
        <taxon>Eukaryota</taxon>
        <taxon>Viridiplantae</taxon>
        <taxon>Streptophyta</taxon>
        <taxon>Embryophyta</taxon>
        <taxon>Tracheophyta</taxon>
        <taxon>Spermatophyta</taxon>
        <taxon>Magnoliopsida</taxon>
        <taxon>Liliopsida</taxon>
        <taxon>Poales</taxon>
        <taxon>Poaceae</taxon>
        <taxon>PACMAD clade</taxon>
        <taxon>Panicoideae</taxon>
        <taxon>Andropogonodae</taxon>
        <taxon>Paspaleae</taxon>
        <taxon>Paspalinae</taxon>
        <taxon>Paspalum</taxon>
    </lineage>
</organism>
<dbReference type="PANTHER" id="PTHR11439:SF450">
    <property type="entry name" value="REVERSE TRANSCRIPTASE TY1_COPIA-TYPE DOMAIN-CONTAINING PROTEIN"/>
    <property type="match status" value="1"/>
</dbReference>
<feature type="region of interest" description="Disordered" evidence="1">
    <location>
        <begin position="747"/>
        <end position="840"/>
    </location>
</feature>
<evidence type="ECO:0000313" key="4">
    <source>
        <dbReference type="Proteomes" id="UP001341281"/>
    </source>
</evidence>
<evidence type="ECO:0000313" key="3">
    <source>
        <dbReference type="EMBL" id="WVZ48786.1"/>
    </source>
</evidence>
<feature type="region of interest" description="Disordered" evidence="1">
    <location>
        <begin position="218"/>
        <end position="274"/>
    </location>
</feature>
<dbReference type="InterPro" id="IPR013103">
    <property type="entry name" value="RVT_2"/>
</dbReference>
<feature type="compositionally biased region" description="Basic residues" evidence="1">
    <location>
        <begin position="229"/>
        <end position="240"/>
    </location>
</feature>
<keyword evidence="4" id="KW-1185">Reference proteome</keyword>
<dbReference type="GO" id="GO:0003676">
    <property type="term" value="F:nucleic acid binding"/>
    <property type="evidence" value="ECO:0007669"/>
    <property type="project" value="InterPro"/>
</dbReference>
<dbReference type="Gene3D" id="3.30.420.10">
    <property type="entry name" value="Ribonuclease H-like superfamily/Ribonuclease H"/>
    <property type="match status" value="1"/>
</dbReference>
<feature type="compositionally biased region" description="Pro residues" evidence="1">
    <location>
        <begin position="766"/>
        <end position="776"/>
    </location>
</feature>
<name>A0AAQ3PL89_PASNO</name>
<dbReference type="InterPro" id="IPR001584">
    <property type="entry name" value="Integrase_cat-core"/>
</dbReference>
<dbReference type="SUPFAM" id="SSF53098">
    <property type="entry name" value="Ribonuclease H-like"/>
    <property type="match status" value="1"/>
</dbReference>
<feature type="compositionally biased region" description="Polar residues" evidence="1">
    <location>
        <begin position="782"/>
        <end position="832"/>
    </location>
</feature>
<dbReference type="InterPro" id="IPR036397">
    <property type="entry name" value="RNaseH_sf"/>
</dbReference>
<dbReference type="PANTHER" id="PTHR11439">
    <property type="entry name" value="GAG-POL-RELATED RETROTRANSPOSON"/>
    <property type="match status" value="1"/>
</dbReference>
<evidence type="ECO:0000256" key="1">
    <source>
        <dbReference type="SAM" id="MobiDB-lite"/>
    </source>
</evidence>
<dbReference type="GO" id="GO:0015074">
    <property type="term" value="P:DNA integration"/>
    <property type="evidence" value="ECO:0007669"/>
    <property type="project" value="InterPro"/>
</dbReference>
<accession>A0AAQ3PL89</accession>
<dbReference type="EMBL" id="CP144745">
    <property type="protein sequence ID" value="WVZ48786.1"/>
    <property type="molecule type" value="Genomic_DNA"/>
</dbReference>
<dbReference type="InterPro" id="IPR043502">
    <property type="entry name" value="DNA/RNA_pol_sf"/>
</dbReference>